<keyword evidence="1" id="KW-0472">Membrane</keyword>
<reference evidence="3" key="1">
    <citation type="journal article" date="2020" name="mSystems">
        <title>Genome- and Community-Level Interaction Insights into Carbon Utilization and Element Cycling Functions of Hydrothermarchaeota in Hydrothermal Sediment.</title>
        <authorList>
            <person name="Zhou Z."/>
            <person name="Liu Y."/>
            <person name="Xu W."/>
            <person name="Pan J."/>
            <person name="Luo Z.H."/>
            <person name="Li M."/>
        </authorList>
    </citation>
    <scope>NUCLEOTIDE SEQUENCE</scope>
    <source>
        <strain evidence="3">HyVt-388</strain>
    </source>
</reference>
<evidence type="ECO:0000313" key="4">
    <source>
        <dbReference type="Proteomes" id="UP000885826"/>
    </source>
</evidence>
<evidence type="ECO:0000256" key="1">
    <source>
        <dbReference type="SAM" id="Phobius"/>
    </source>
</evidence>
<organism evidence="3 4">
    <name type="scientific">candidate division WOR-3 bacterium</name>
    <dbReference type="NCBI Taxonomy" id="2052148"/>
    <lineage>
        <taxon>Bacteria</taxon>
        <taxon>Bacteria division WOR-3</taxon>
    </lineage>
</organism>
<name>A0A9C9ENW0_UNCW3</name>
<dbReference type="AlphaFoldDB" id="A0A9C9ENW0"/>
<proteinExistence type="predicted"/>
<sequence length="141" mass="16379">MKFRRKKYIIHKKYQFRLLGVLLGIVLAATLITTFVTHYFLLSSIVDFTAKYGHPPTGKELIYASFKPLIITVPIILFILCGVVIFISHKIAGPLYRLKMYMKKVGEGDFSVKLKFRNYDAIHDIADTFNEMVEKLRKMMK</sequence>
<dbReference type="SMART" id="SM00304">
    <property type="entry name" value="HAMP"/>
    <property type="match status" value="1"/>
</dbReference>
<dbReference type="CDD" id="cd06225">
    <property type="entry name" value="HAMP"/>
    <property type="match status" value="1"/>
</dbReference>
<dbReference type="GO" id="GO:0016020">
    <property type="term" value="C:membrane"/>
    <property type="evidence" value="ECO:0007669"/>
    <property type="project" value="InterPro"/>
</dbReference>
<gene>
    <name evidence="3" type="ORF">ENI34_08345</name>
</gene>
<dbReference type="GO" id="GO:0007165">
    <property type="term" value="P:signal transduction"/>
    <property type="evidence" value="ECO:0007669"/>
    <property type="project" value="InterPro"/>
</dbReference>
<comment type="caution">
    <text evidence="3">The sequence shown here is derived from an EMBL/GenBank/DDBJ whole genome shotgun (WGS) entry which is preliminary data.</text>
</comment>
<feature type="transmembrane region" description="Helical" evidence="1">
    <location>
        <begin position="61"/>
        <end position="87"/>
    </location>
</feature>
<dbReference type="InterPro" id="IPR003660">
    <property type="entry name" value="HAMP_dom"/>
</dbReference>
<dbReference type="SUPFAM" id="SSF158472">
    <property type="entry name" value="HAMP domain-like"/>
    <property type="match status" value="1"/>
</dbReference>
<evidence type="ECO:0000313" key="3">
    <source>
        <dbReference type="EMBL" id="HEC79132.1"/>
    </source>
</evidence>
<keyword evidence="1" id="KW-0812">Transmembrane</keyword>
<dbReference type="PROSITE" id="PS50885">
    <property type="entry name" value="HAMP"/>
    <property type="match status" value="1"/>
</dbReference>
<feature type="transmembrane region" description="Helical" evidence="1">
    <location>
        <begin position="21"/>
        <end position="41"/>
    </location>
</feature>
<accession>A0A9C9ENW0</accession>
<dbReference type="EMBL" id="DRIG01000090">
    <property type="protein sequence ID" value="HEC79132.1"/>
    <property type="molecule type" value="Genomic_DNA"/>
</dbReference>
<dbReference type="Gene3D" id="6.10.340.10">
    <property type="match status" value="1"/>
</dbReference>
<dbReference type="Proteomes" id="UP000885826">
    <property type="component" value="Unassembled WGS sequence"/>
</dbReference>
<feature type="domain" description="HAMP" evidence="2">
    <location>
        <begin position="89"/>
        <end position="141"/>
    </location>
</feature>
<protein>
    <submittedName>
        <fullName evidence="3">HAMP domain-containing protein</fullName>
    </submittedName>
</protein>
<evidence type="ECO:0000259" key="2">
    <source>
        <dbReference type="PROSITE" id="PS50885"/>
    </source>
</evidence>
<dbReference type="Pfam" id="PF00672">
    <property type="entry name" value="HAMP"/>
    <property type="match status" value="1"/>
</dbReference>
<keyword evidence="1" id="KW-1133">Transmembrane helix</keyword>